<gene>
    <name evidence="14" type="ORF">VZT92_007900</name>
</gene>
<sequence length="1135" mass="124784">MHLKRTGYCFGVLLIYTITTITFPSVGRCEPPVYSSHPNAHLSLHNDGSSVLTTEGLPHPSAREGRERLQLDSRRGEESRHLPYLRNLEHGDRTRSDTSGLTPKPTIASSSGDESFKNRNKPKRSDAANEYCGKGKIEHVVPGAFYITGQLETSLNVGDQAASAASVQARGGRERVRGQRLNGSEESWQRLHPVVQCGDDAMTLTVRRRRAVQLQLDRVNESSVPLSQLPPQCGFSVQTTLRDLSLMAQYDACHVTREVDGYALPLLWRGTPVKMSCPAPQIQPQAGGPSSLCCSPIGMTVKVQGLHATEGLRVNVRGKWTRLVELAELCGYTLDRRDAEITIAAPFITCGVAVKDGNHTLSLQIGEKTFTLTCPVAPPEELSLTHQLVVNSPPHLTRGPAEHMPESLEPLPWAPPFYLAPPYYPHPTYRYKYPSPERRTADNPPSPTPDPTFGPHYSHLIPVGESYKHFGVHSSLSSDTEDSGRAYPELPLQPSSHAFNPYYHYYHHPKIPLPGPLKDPDPGLTNPNNPENPVLSPNLQQSEALRRINSHQFLQPEPKAASPPYTLPTSPPKASALYPPHPPQPYPYHYSYYFPHIAWGEAERLAPLNPDTAAETNLSDNSKSSTVVHDGYNLNTDGDSQNLQKGRPEGIKRNDDYVKAELDDRTRPSAPVTPAVQAPPPPSIPPPGPDAAAAPRPEQPSFPTPSPYHNLPPYPFYSYPYYRYYQMYYGPESLLGADHRGSPTSSKEALEHLPPSSSSLPQHPSYPNPQASTPPTESAYDAHNDPLHPYYYYYYSHHNTLQHPYDAVGRPGGEKADERLDNEMRDQLKSEPFSASPPGLGPASDFDCRVSLGCCSYPVKNCTIGQHLIFALPDSVVEPTVAPPAHSSELSHVSCTLQKLTSDRDMYAVPLDGCGVSKHVFGQTVVHLLEVHGIHSLQRDHSSELENSPVRLMVECSSSPGSPGEVKLHVMGQPPPPLVHTTPAAVTVLLRIATDESFTSFHPEAHLPLSLVRGRPVYVEVSLLDPTEPGLVLLVHSCLAYTQAPYASWMLVYDGCPSRGDSEPLPSPRSDPLHIRRFTISGFLSLHSESPPYMAEGGYSHLEDPEIYFFCSTEVCSAADGDCTVRCINSPNSDV</sequence>
<comment type="subcellular location">
    <subcellularLocation>
        <location evidence="1">Cell membrane</location>
        <topology evidence="1">Single-pass type I membrane protein</topology>
    </subcellularLocation>
    <subcellularLocation>
        <location evidence="10">Zona pellucida</location>
    </subcellularLocation>
</comment>
<feature type="region of interest" description="Disordered" evidence="11">
    <location>
        <begin position="473"/>
        <end position="492"/>
    </location>
</feature>
<keyword evidence="4" id="KW-0165">Cleavage on pair of basic residues</keyword>
<dbReference type="GO" id="GO:0032190">
    <property type="term" value="F:acrosin binding"/>
    <property type="evidence" value="ECO:0007669"/>
    <property type="project" value="TreeGrafter"/>
</dbReference>
<dbReference type="InterPro" id="IPR042235">
    <property type="entry name" value="ZP-C_dom"/>
</dbReference>
<dbReference type="PANTHER" id="PTHR23343">
    <property type="entry name" value="ZONA PELLUCIDA SPERM-BINDING PROTEIN"/>
    <property type="match status" value="1"/>
</dbReference>
<feature type="compositionally biased region" description="Low complexity" evidence="11">
    <location>
        <begin position="752"/>
        <end position="765"/>
    </location>
</feature>
<reference evidence="14 15" key="1">
    <citation type="journal article" date="2024" name="Genome Biol. Evol.">
        <title>Chromosome-level genome assembly of the viviparous eelpout Zoarces viviparus.</title>
        <authorList>
            <person name="Fuhrmann N."/>
            <person name="Brasseur M.V."/>
            <person name="Bakowski C.E."/>
            <person name="Podsiadlowski L."/>
            <person name="Prost S."/>
            <person name="Krehenwinkel H."/>
            <person name="Mayer C."/>
        </authorList>
    </citation>
    <scope>NUCLEOTIDE SEQUENCE [LARGE SCALE GENOMIC DNA]</scope>
    <source>
        <strain evidence="14">NO-MEL_2022_Ind0_liver</strain>
    </source>
</reference>
<dbReference type="SMART" id="SM00241">
    <property type="entry name" value="ZP"/>
    <property type="match status" value="1"/>
</dbReference>
<feature type="compositionally biased region" description="Basic and acidic residues" evidence="11">
    <location>
        <begin position="61"/>
        <end position="96"/>
    </location>
</feature>
<keyword evidence="8" id="KW-1015">Disulfide bond</keyword>
<keyword evidence="3" id="KW-0964">Secreted</keyword>
<evidence type="ECO:0000259" key="13">
    <source>
        <dbReference type="PROSITE" id="PS51034"/>
    </source>
</evidence>
<feature type="domain" description="ZP" evidence="13">
    <location>
        <begin position="861"/>
        <end position="1134"/>
    </location>
</feature>
<keyword evidence="5 12" id="KW-0812">Transmembrane</keyword>
<keyword evidence="6 12" id="KW-1133">Transmembrane helix</keyword>
<evidence type="ECO:0000256" key="9">
    <source>
        <dbReference type="ARBA" id="ARBA00023279"/>
    </source>
</evidence>
<evidence type="ECO:0000256" key="5">
    <source>
        <dbReference type="ARBA" id="ARBA00022692"/>
    </source>
</evidence>
<name>A0AAW1FLD2_ZOAVI</name>
<dbReference type="InterPro" id="IPR001507">
    <property type="entry name" value="ZP_dom"/>
</dbReference>
<feature type="region of interest" description="Disordered" evidence="11">
    <location>
        <begin position="434"/>
        <end position="458"/>
    </location>
</feature>
<dbReference type="PANTHER" id="PTHR23343:SF117">
    <property type="entry name" value="ZONA PELLUCIDA SPERM-BINDING PROTEIN 4-LIKE ISOFORM X1"/>
    <property type="match status" value="1"/>
</dbReference>
<dbReference type="GO" id="GO:0007339">
    <property type="term" value="P:binding of sperm to zona pellucida"/>
    <property type="evidence" value="ECO:0007669"/>
    <property type="project" value="TreeGrafter"/>
</dbReference>
<dbReference type="InterPro" id="IPR051148">
    <property type="entry name" value="Zona_Pellucida_Domain_gp"/>
</dbReference>
<evidence type="ECO:0000313" key="15">
    <source>
        <dbReference type="Proteomes" id="UP001488805"/>
    </source>
</evidence>
<evidence type="ECO:0000256" key="2">
    <source>
        <dbReference type="ARBA" id="ARBA00022475"/>
    </source>
</evidence>
<organism evidence="14 15">
    <name type="scientific">Zoarces viviparus</name>
    <name type="common">Viviparous eelpout</name>
    <name type="synonym">Blennius viviparus</name>
    <dbReference type="NCBI Taxonomy" id="48416"/>
    <lineage>
        <taxon>Eukaryota</taxon>
        <taxon>Metazoa</taxon>
        <taxon>Chordata</taxon>
        <taxon>Craniata</taxon>
        <taxon>Vertebrata</taxon>
        <taxon>Euteleostomi</taxon>
        <taxon>Actinopterygii</taxon>
        <taxon>Neopterygii</taxon>
        <taxon>Teleostei</taxon>
        <taxon>Neoteleostei</taxon>
        <taxon>Acanthomorphata</taxon>
        <taxon>Eupercaria</taxon>
        <taxon>Perciformes</taxon>
        <taxon>Cottioidei</taxon>
        <taxon>Zoarcales</taxon>
        <taxon>Zoarcidae</taxon>
        <taxon>Zoarcinae</taxon>
        <taxon>Zoarces</taxon>
    </lineage>
</organism>
<dbReference type="EMBL" id="JBCEZU010000056">
    <property type="protein sequence ID" value="KAK9535525.1"/>
    <property type="molecule type" value="Genomic_DNA"/>
</dbReference>
<keyword evidence="2" id="KW-1003">Cell membrane</keyword>
<keyword evidence="15" id="KW-1185">Reference proteome</keyword>
<dbReference type="Proteomes" id="UP001488805">
    <property type="component" value="Unassembled WGS sequence"/>
</dbReference>
<evidence type="ECO:0000256" key="12">
    <source>
        <dbReference type="SAM" id="Phobius"/>
    </source>
</evidence>
<dbReference type="Pfam" id="PF00100">
    <property type="entry name" value="Zona_pellucida"/>
    <property type="match status" value="1"/>
</dbReference>
<dbReference type="PROSITE" id="PS51034">
    <property type="entry name" value="ZP_2"/>
    <property type="match status" value="1"/>
</dbReference>
<evidence type="ECO:0000256" key="1">
    <source>
        <dbReference type="ARBA" id="ARBA00004251"/>
    </source>
</evidence>
<accession>A0AAW1FLD2</accession>
<dbReference type="GO" id="GO:0060468">
    <property type="term" value="P:prevention of polyspermy"/>
    <property type="evidence" value="ECO:0007669"/>
    <property type="project" value="TreeGrafter"/>
</dbReference>
<feature type="region of interest" description="Disordered" evidence="11">
    <location>
        <begin position="556"/>
        <end position="578"/>
    </location>
</feature>
<dbReference type="GO" id="GO:0035805">
    <property type="term" value="C:egg coat"/>
    <property type="evidence" value="ECO:0007669"/>
    <property type="project" value="UniProtKB-SubCell"/>
</dbReference>
<feature type="compositionally biased region" description="Basic and acidic residues" evidence="11">
    <location>
        <begin position="646"/>
        <end position="667"/>
    </location>
</feature>
<feature type="region of interest" description="Disordered" evidence="11">
    <location>
        <begin position="514"/>
        <end position="537"/>
    </location>
</feature>
<dbReference type="InterPro" id="IPR055355">
    <property type="entry name" value="ZP-C"/>
</dbReference>
<dbReference type="Gene3D" id="2.60.40.4100">
    <property type="entry name" value="Zona pellucida, ZP-C domain"/>
    <property type="match status" value="1"/>
</dbReference>
<keyword evidence="9" id="KW-0278">Fertilization</keyword>
<protein>
    <recommendedName>
        <fullName evidence="13">ZP domain-containing protein</fullName>
    </recommendedName>
</protein>
<comment type="caution">
    <text evidence="14">The sequence shown here is derived from an EMBL/GenBank/DDBJ whole genome shotgun (WGS) entry which is preliminary data.</text>
</comment>
<feature type="region of interest" description="Disordered" evidence="11">
    <location>
        <begin position="738"/>
        <end position="781"/>
    </location>
</feature>
<keyword evidence="7 12" id="KW-0472">Membrane</keyword>
<keyword evidence="3" id="KW-0272">Extracellular matrix</keyword>
<feature type="compositionally biased region" description="Polar residues" evidence="11">
    <location>
        <begin position="614"/>
        <end position="644"/>
    </location>
</feature>
<feature type="region of interest" description="Disordered" evidence="11">
    <location>
        <begin position="611"/>
        <end position="709"/>
    </location>
</feature>
<dbReference type="GO" id="GO:0005886">
    <property type="term" value="C:plasma membrane"/>
    <property type="evidence" value="ECO:0007669"/>
    <property type="project" value="UniProtKB-SubCell"/>
</dbReference>
<evidence type="ECO:0000256" key="8">
    <source>
        <dbReference type="ARBA" id="ARBA00023157"/>
    </source>
</evidence>
<evidence type="ECO:0000256" key="7">
    <source>
        <dbReference type="ARBA" id="ARBA00023136"/>
    </source>
</evidence>
<dbReference type="AlphaFoldDB" id="A0AAW1FLD2"/>
<feature type="compositionally biased region" description="Polar residues" evidence="11">
    <location>
        <begin position="525"/>
        <end position="537"/>
    </location>
</feature>
<feature type="region of interest" description="Disordered" evidence="11">
    <location>
        <begin position="45"/>
        <end position="128"/>
    </location>
</feature>
<evidence type="ECO:0000256" key="10">
    <source>
        <dbReference type="ARBA" id="ARBA00024183"/>
    </source>
</evidence>
<feature type="compositionally biased region" description="Pro residues" evidence="11">
    <location>
        <begin position="677"/>
        <end position="689"/>
    </location>
</feature>
<dbReference type="GO" id="GO:0035804">
    <property type="term" value="F:structural constituent of egg coat"/>
    <property type="evidence" value="ECO:0007669"/>
    <property type="project" value="TreeGrafter"/>
</dbReference>
<evidence type="ECO:0000256" key="4">
    <source>
        <dbReference type="ARBA" id="ARBA00022685"/>
    </source>
</evidence>
<feature type="compositionally biased region" description="Polar residues" evidence="11">
    <location>
        <begin position="97"/>
        <end position="113"/>
    </location>
</feature>
<feature type="compositionally biased region" description="Pro residues" evidence="11">
    <location>
        <begin position="697"/>
        <end position="709"/>
    </location>
</feature>
<evidence type="ECO:0000256" key="3">
    <source>
        <dbReference type="ARBA" id="ARBA00022530"/>
    </source>
</evidence>
<evidence type="ECO:0000256" key="6">
    <source>
        <dbReference type="ARBA" id="ARBA00022989"/>
    </source>
</evidence>
<evidence type="ECO:0000256" key="11">
    <source>
        <dbReference type="SAM" id="MobiDB-lite"/>
    </source>
</evidence>
<evidence type="ECO:0000313" key="14">
    <source>
        <dbReference type="EMBL" id="KAK9535525.1"/>
    </source>
</evidence>
<proteinExistence type="predicted"/>
<feature type="transmembrane region" description="Helical" evidence="12">
    <location>
        <begin position="7"/>
        <end position="26"/>
    </location>
</feature>